<keyword evidence="1" id="KW-0812">Transmembrane</keyword>
<evidence type="ECO:0000256" key="1">
    <source>
        <dbReference type="SAM" id="Phobius"/>
    </source>
</evidence>
<dbReference type="Proteomes" id="UP000032749">
    <property type="component" value="Chromosome"/>
</dbReference>
<reference evidence="2 3" key="1">
    <citation type="journal article" date="2013" name="Nat. Commun.">
        <title>Genome sequence and functional genomic analysis of the oil-degrading bacterium Oleispira antarctica.</title>
        <authorList>
            <person name="Kube M."/>
            <person name="Chernikova T.N."/>
            <person name="Al-Ramahi Y."/>
            <person name="Beloqui A."/>
            <person name="Lopez-Cortez N."/>
            <person name="Guazzaroni M.E."/>
            <person name="Heipieper H.J."/>
            <person name="Klages S."/>
            <person name="Kotsyurbenko O.R."/>
            <person name="Langer I."/>
            <person name="Nechitaylo T.Y."/>
            <person name="Lunsdorf H."/>
            <person name="Fernandez M."/>
            <person name="Juarez S."/>
            <person name="Ciordia S."/>
            <person name="Singer A."/>
            <person name="Kagan O."/>
            <person name="Egorova O."/>
            <person name="Petit P.A."/>
            <person name="Stogios P."/>
            <person name="Kim Y."/>
            <person name="Tchigvintsev A."/>
            <person name="Flick R."/>
            <person name="Denaro R."/>
            <person name="Genovese M."/>
            <person name="Albar J.P."/>
            <person name="Reva O.N."/>
            <person name="Martinez-Gomariz M."/>
            <person name="Tran H."/>
            <person name="Ferrer M."/>
            <person name="Savchenko A."/>
            <person name="Yakunin A.F."/>
            <person name="Yakimov M.M."/>
            <person name="Golyshina O.V."/>
            <person name="Reinhardt R."/>
            <person name="Golyshin P.N."/>
        </authorList>
    </citation>
    <scope>NUCLEOTIDE SEQUENCE [LARGE SCALE GENOMIC DNA]</scope>
</reference>
<protein>
    <submittedName>
        <fullName evidence="2">Uncharacterized protein</fullName>
    </submittedName>
</protein>
<accession>R4YUJ8</accession>
<feature type="transmembrane region" description="Helical" evidence="1">
    <location>
        <begin position="12"/>
        <end position="30"/>
    </location>
</feature>
<dbReference type="AlphaFoldDB" id="R4YUJ8"/>
<keyword evidence="3" id="KW-1185">Reference proteome</keyword>
<evidence type="ECO:0000313" key="3">
    <source>
        <dbReference type="Proteomes" id="UP000032749"/>
    </source>
</evidence>
<evidence type="ECO:0000313" key="2">
    <source>
        <dbReference type="EMBL" id="CCK77923.1"/>
    </source>
</evidence>
<gene>
    <name evidence="2" type="ORF">OLEAN_C37470</name>
</gene>
<dbReference type="HOGENOM" id="CLU_2220496_0_0_6"/>
<dbReference type="EMBL" id="FO203512">
    <property type="protein sequence ID" value="CCK77923.1"/>
    <property type="molecule type" value="Genomic_DNA"/>
</dbReference>
<keyword evidence="1" id="KW-1133">Transmembrane helix</keyword>
<dbReference type="STRING" id="698738.OLEAN_C37470"/>
<keyword evidence="1" id="KW-0472">Membrane</keyword>
<organism evidence="2 3">
    <name type="scientific">Oleispira antarctica RB-8</name>
    <dbReference type="NCBI Taxonomy" id="698738"/>
    <lineage>
        <taxon>Bacteria</taxon>
        <taxon>Pseudomonadati</taxon>
        <taxon>Pseudomonadota</taxon>
        <taxon>Gammaproteobacteria</taxon>
        <taxon>Oceanospirillales</taxon>
        <taxon>Oceanospirillaceae</taxon>
        <taxon>Oleispira</taxon>
    </lineage>
</organism>
<proteinExistence type="predicted"/>
<dbReference type="KEGG" id="oai:OLEAN_C37470"/>
<name>R4YUJ8_OLEAN</name>
<sequence>MNNSVTIKNHKSLVKITLIIYLFTVTLKLITCFIEDIKMEIAPENVTNAMVNKKIAYVDMDHTLCDFSASYLKYKTDFPEVEYPHSVPGFSAAWHRCQILLRCING</sequence>